<dbReference type="InterPro" id="IPR050191">
    <property type="entry name" value="ATP-dep_DNA_ligase"/>
</dbReference>
<dbReference type="GO" id="GO:0005524">
    <property type="term" value="F:ATP binding"/>
    <property type="evidence" value="ECO:0007669"/>
    <property type="project" value="InterPro"/>
</dbReference>
<comment type="catalytic activity">
    <reaction evidence="4">
        <text>ATP + (deoxyribonucleotide)n-3'-hydroxyl + 5'-phospho-(deoxyribonucleotide)m = (deoxyribonucleotide)n+m + AMP + diphosphate.</text>
        <dbReference type="EC" id="6.5.1.1"/>
    </reaction>
</comment>
<accession>A0AAP2DQA6</accession>
<name>A0AAP2DQA6_9BACT</name>
<dbReference type="EMBL" id="JAHESF010000014">
    <property type="protein sequence ID" value="MBT1698369.1"/>
    <property type="molecule type" value="Genomic_DNA"/>
</dbReference>
<dbReference type="InterPro" id="IPR014146">
    <property type="entry name" value="LigD_ligase_dom"/>
</dbReference>
<evidence type="ECO:0000313" key="8">
    <source>
        <dbReference type="Proteomes" id="UP001319200"/>
    </source>
</evidence>
<dbReference type="RefSeq" id="WP_254164452.1">
    <property type="nucleotide sequence ID" value="NZ_JAHESF010000014.1"/>
</dbReference>
<reference evidence="7 8" key="1">
    <citation type="submission" date="2021-05" db="EMBL/GenBank/DDBJ databases">
        <title>A Polyphasic approach of four new species of the genus Ohtaekwangia: Ohtaekwangia histidinii sp. nov., Ohtaekwangia cretensis sp. nov., Ohtaekwangia indiensis sp. nov., Ohtaekwangia reichenbachii sp. nov. from diverse environment.</title>
        <authorList>
            <person name="Octaviana S."/>
        </authorList>
    </citation>
    <scope>NUCLEOTIDE SEQUENCE [LARGE SCALE GENOMIC DNA]</scope>
    <source>
        <strain evidence="7 8">PWU4</strain>
    </source>
</reference>
<evidence type="ECO:0000256" key="3">
    <source>
        <dbReference type="ARBA" id="ARBA00022598"/>
    </source>
</evidence>
<gene>
    <name evidence="7" type="primary">ligD</name>
    <name evidence="7" type="ORF">KK083_15875</name>
</gene>
<evidence type="ECO:0000313" key="7">
    <source>
        <dbReference type="EMBL" id="MBT1698369.1"/>
    </source>
</evidence>
<keyword evidence="3 7" id="KW-0436">Ligase</keyword>
<dbReference type="InterPro" id="IPR012309">
    <property type="entry name" value="DNA_ligase_ATP-dep_C"/>
</dbReference>
<protein>
    <recommendedName>
        <fullName evidence="2">DNA ligase (ATP)</fullName>
        <ecNumber evidence="2">6.5.1.1</ecNumber>
    </recommendedName>
</protein>
<sequence length="381" mass="43166">MKLTRSRIKRKTSRDTADASHDNAYQKSLAENRMRSVRGSGRIKLTDYITPMLASVGDSAFDDEQWIFEIKWDGYRAVAEIGDTVRLYSRNGLSFLPLYPAVAEALSKIKTHAVLDGEIVALNKQNKPDFQKLQQYDSHRSLRLVYYVFDCLFYKGKSLMHLPVTERKKYAQKAIAGSSSMIKYSDHIQQWGKEVFAKAAEMGLEGVIAKRADSLYTPGKRTRDWLKIKHHNIQEAIIAGYTAPRESRPYFGALVLAVMDHGKLRYIGHTGTGFTQETLKTMYKKLQELKRPTSPFDQKIAVNSPVTWVEPALVCNIKYSEVTEDGILRHPVFMGLRIDKAPEETTVTDVLPKKQKAAATKVARNTVAPPAEKKQRKKPIS</sequence>
<dbReference type="NCBIfam" id="TIGR02779">
    <property type="entry name" value="NHEJ_ligase_lig"/>
    <property type="match status" value="1"/>
</dbReference>
<dbReference type="PROSITE" id="PS50160">
    <property type="entry name" value="DNA_LIGASE_A3"/>
    <property type="match status" value="1"/>
</dbReference>
<dbReference type="Gene3D" id="3.30.1490.70">
    <property type="match status" value="1"/>
</dbReference>
<comment type="caution">
    <text evidence="7">The sequence shown here is derived from an EMBL/GenBank/DDBJ whole genome shotgun (WGS) entry which is preliminary data.</text>
</comment>
<dbReference type="InterPro" id="IPR012340">
    <property type="entry name" value="NA-bd_OB-fold"/>
</dbReference>
<dbReference type="SUPFAM" id="SSF56091">
    <property type="entry name" value="DNA ligase/mRNA capping enzyme, catalytic domain"/>
    <property type="match status" value="1"/>
</dbReference>
<comment type="similarity">
    <text evidence="1">Belongs to the ATP-dependent DNA ligase family.</text>
</comment>
<evidence type="ECO:0000256" key="2">
    <source>
        <dbReference type="ARBA" id="ARBA00012727"/>
    </source>
</evidence>
<evidence type="ECO:0000256" key="1">
    <source>
        <dbReference type="ARBA" id="ARBA00007572"/>
    </source>
</evidence>
<dbReference type="PANTHER" id="PTHR45674:SF4">
    <property type="entry name" value="DNA LIGASE 1"/>
    <property type="match status" value="1"/>
</dbReference>
<evidence type="ECO:0000256" key="4">
    <source>
        <dbReference type="ARBA" id="ARBA00034003"/>
    </source>
</evidence>
<dbReference type="CDD" id="cd07971">
    <property type="entry name" value="OBF_DNA_ligase_LigD"/>
    <property type="match status" value="1"/>
</dbReference>
<dbReference type="Gene3D" id="3.30.470.30">
    <property type="entry name" value="DNA ligase/mRNA capping enzyme"/>
    <property type="match status" value="1"/>
</dbReference>
<dbReference type="AlphaFoldDB" id="A0AAP2DQA6"/>
<organism evidence="7 8">
    <name type="scientific">Chryseosolibacter histidini</name>
    <dbReference type="NCBI Taxonomy" id="2782349"/>
    <lineage>
        <taxon>Bacteria</taxon>
        <taxon>Pseudomonadati</taxon>
        <taxon>Bacteroidota</taxon>
        <taxon>Cytophagia</taxon>
        <taxon>Cytophagales</taxon>
        <taxon>Chryseotaleaceae</taxon>
        <taxon>Chryseosolibacter</taxon>
    </lineage>
</organism>
<evidence type="ECO:0000259" key="6">
    <source>
        <dbReference type="PROSITE" id="PS50160"/>
    </source>
</evidence>
<dbReference type="CDD" id="cd07906">
    <property type="entry name" value="Adenylation_DNA_ligase_LigD_LigC"/>
    <property type="match status" value="1"/>
</dbReference>
<evidence type="ECO:0000256" key="5">
    <source>
        <dbReference type="SAM" id="MobiDB-lite"/>
    </source>
</evidence>
<dbReference type="SUPFAM" id="SSF50249">
    <property type="entry name" value="Nucleic acid-binding proteins"/>
    <property type="match status" value="1"/>
</dbReference>
<dbReference type="Proteomes" id="UP001319200">
    <property type="component" value="Unassembled WGS sequence"/>
</dbReference>
<proteinExistence type="inferred from homology"/>
<feature type="region of interest" description="Disordered" evidence="5">
    <location>
        <begin position="348"/>
        <end position="381"/>
    </location>
</feature>
<dbReference type="GO" id="GO:0003910">
    <property type="term" value="F:DNA ligase (ATP) activity"/>
    <property type="evidence" value="ECO:0007669"/>
    <property type="project" value="UniProtKB-EC"/>
</dbReference>
<feature type="region of interest" description="Disordered" evidence="5">
    <location>
        <begin position="1"/>
        <end position="23"/>
    </location>
</feature>
<dbReference type="PANTHER" id="PTHR45674">
    <property type="entry name" value="DNA LIGASE 1/3 FAMILY MEMBER"/>
    <property type="match status" value="1"/>
</dbReference>
<dbReference type="InterPro" id="IPR012310">
    <property type="entry name" value="DNA_ligase_ATP-dep_cent"/>
</dbReference>
<dbReference type="Pfam" id="PF01068">
    <property type="entry name" value="DNA_ligase_A_M"/>
    <property type="match status" value="1"/>
</dbReference>
<feature type="compositionally biased region" description="Basic residues" evidence="5">
    <location>
        <begin position="1"/>
        <end position="12"/>
    </location>
</feature>
<dbReference type="Pfam" id="PF04679">
    <property type="entry name" value="DNA_ligase_A_C"/>
    <property type="match status" value="1"/>
</dbReference>
<dbReference type="GO" id="GO:0006281">
    <property type="term" value="P:DNA repair"/>
    <property type="evidence" value="ECO:0007669"/>
    <property type="project" value="InterPro"/>
</dbReference>
<keyword evidence="8" id="KW-1185">Reference proteome</keyword>
<dbReference type="GO" id="GO:0006310">
    <property type="term" value="P:DNA recombination"/>
    <property type="evidence" value="ECO:0007669"/>
    <property type="project" value="InterPro"/>
</dbReference>
<dbReference type="InterPro" id="IPR016059">
    <property type="entry name" value="DNA_ligase_ATP-dep_CS"/>
</dbReference>
<dbReference type="PROSITE" id="PS00333">
    <property type="entry name" value="DNA_LIGASE_A2"/>
    <property type="match status" value="1"/>
</dbReference>
<dbReference type="Gene3D" id="2.40.50.140">
    <property type="entry name" value="Nucleic acid-binding proteins"/>
    <property type="match status" value="1"/>
</dbReference>
<feature type="domain" description="ATP-dependent DNA ligase family profile" evidence="6">
    <location>
        <begin position="137"/>
        <end position="273"/>
    </location>
</feature>
<dbReference type="EC" id="6.5.1.1" evidence="2"/>